<comment type="miscellaneous">
    <text evidence="14">Reaction proceeds by a ping-pong mechanism involving intermediate methylation of a conserved cysteine residue.</text>
</comment>
<dbReference type="GO" id="GO:0000049">
    <property type="term" value="F:tRNA binding"/>
    <property type="evidence" value="ECO:0007669"/>
    <property type="project" value="UniProtKB-UniRule"/>
</dbReference>
<dbReference type="InterPro" id="IPR048641">
    <property type="entry name" value="RlmN_N"/>
</dbReference>
<feature type="binding site" evidence="14">
    <location>
        <position position="288"/>
    </location>
    <ligand>
        <name>S-adenosyl-L-methionine</name>
        <dbReference type="ChEBI" id="CHEBI:59789"/>
    </ligand>
</feature>
<dbReference type="PATRIC" id="fig|1298851.3.peg.967"/>
<dbReference type="InterPro" id="IPR027492">
    <property type="entry name" value="RNA_MTrfase_RlmN"/>
</dbReference>
<dbReference type="GO" id="GO:0019843">
    <property type="term" value="F:rRNA binding"/>
    <property type="evidence" value="ECO:0007669"/>
    <property type="project" value="UniProtKB-UniRule"/>
</dbReference>
<feature type="binding site" evidence="14">
    <location>
        <position position="110"/>
    </location>
    <ligand>
        <name>[4Fe-4S] cluster</name>
        <dbReference type="ChEBI" id="CHEBI:49883"/>
        <note>4Fe-4S-S-AdoMet</note>
    </ligand>
</feature>
<dbReference type="PIRSF" id="PIRSF006004">
    <property type="entry name" value="CHP00048"/>
    <property type="match status" value="1"/>
</dbReference>
<sequence length="342" mass="39072">MLSLKDLSFEELERYVQNMNLERYRAHQIAQWLYKKFPDSYMDMTNLPMDLRKSLSDGFILYSLKEVERLTSADGTQKFLFETGDGEHVESVLIPDDDRLTLCISTQIGCRMGCRFCLTGRQGFKRNLSCSEIVDQILLVQKAIDRRITNIVIMGMGEPLDNYENVTKAVSIITDDRCIGVSYRKVTLSTVGLLPQLERLLKEGPRVTLSISINAPSSEIRAEVMPIEKKYPMEQIIALLKQYTKNWRKPPTIEYVMLKGINDSVEDASNLASKLKGLRCKINLIPFNPWPGSLYERPEDDDVSAFQQALIDKGFSVFIRKSRGQDILAACGQLRWKYMGSN</sequence>
<keyword evidence="5 14" id="KW-0698">rRNA processing</keyword>
<dbReference type="GO" id="GO:0005737">
    <property type="term" value="C:cytoplasm"/>
    <property type="evidence" value="ECO:0007669"/>
    <property type="project" value="UniProtKB-SubCell"/>
</dbReference>
<evidence type="ECO:0000313" key="17">
    <source>
        <dbReference type="Proteomes" id="UP000063234"/>
    </source>
</evidence>
<dbReference type="InterPro" id="IPR013785">
    <property type="entry name" value="Aldolase_TIM"/>
</dbReference>
<keyword evidence="13 14" id="KW-1015">Disulfide bond</keyword>
<evidence type="ECO:0000256" key="14">
    <source>
        <dbReference type="HAMAP-Rule" id="MF_01849"/>
    </source>
</evidence>
<dbReference type="AlphaFoldDB" id="A0A0S3QTR2"/>
<dbReference type="Gene3D" id="1.10.150.530">
    <property type="match status" value="1"/>
</dbReference>
<dbReference type="InterPro" id="IPR040072">
    <property type="entry name" value="Methyltransferase_A"/>
</dbReference>
<comment type="cofactor">
    <cofactor evidence="14">
        <name>[4Fe-4S] cluster</name>
        <dbReference type="ChEBI" id="CHEBI:49883"/>
    </cofactor>
    <text evidence="14">Binds 1 [4Fe-4S] cluster. The cluster is coordinated with 3 cysteines and an exchangeable S-adenosyl-L-methionine.</text>
</comment>
<dbReference type="GO" id="GO:0046872">
    <property type="term" value="F:metal ion binding"/>
    <property type="evidence" value="ECO:0007669"/>
    <property type="project" value="UniProtKB-KW"/>
</dbReference>
<dbReference type="KEGG" id="ttk:TST_0930"/>
<accession>A0A0S3QTR2</accession>
<proteinExistence type="inferred from homology"/>
<feature type="binding site" evidence="14">
    <location>
        <position position="189"/>
    </location>
    <ligand>
        <name>S-adenosyl-L-methionine</name>
        <dbReference type="ChEBI" id="CHEBI:59789"/>
    </ligand>
</feature>
<comment type="catalytic activity">
    <reaction evidence="14">
        <text>adenosine(2503) in 23S rRNA + 2 reduced [2Fe-2S]-[ferredoxin] + 2 S-adenosyl-L-methionine = 2-methyladenosine(2503) in 23S rRNA + 5'-deoxyadenosine + L-methionine + 2 oxidized [2Fe-2S]-[ferredoxin] + S-adenosyl-L-homocysteine</text>
        <dbReference type="Rhea" id="RHEA:42916"/>
        <dbReference type="Rhea" id="RHEA-COMP:10000"/>
        <dbReference type="Rhea" id="RHEA-COMP:10001"/>
        <dbReference type="Rhea" id="RHEA-COMP:10152"/>
        <dbReference type="Rhea" id="RHEA-COMP:10282"/>
        <dbReference type="ChEBI" id="CHEBI:17319"/>
        <dbReference type="ChEBI" id="CHEBI:33737"/>
        <dbReference type="ChEBI" id="CHEBI:33738"/>
        <dbReference type="ChEBI" id="CHEBI:57844"/>
        <dbReference type="ChEBI" id="CHEBI:57856"/>
        <dbReference type="ChEBI" id="CHEBI:59789"/>
        <dbReference type="ChEBI" id="CHEBI:74411"/>
        <dbReference type="ChEBI" id="CHEBI:74497"/>
        <dbReference type="EC" id="2.1.1.192"/>
    </reaction>
</comment>
<keyword evidence="6 14" id="KW-0489">Methyltransferase</keyword>
<evidence type="ECO:0000256" key="8">
    <source>
        <dbReference type="ARBA" id="ARBA00022691"/>
    </source>
</evidence>
<evidence type="ECO:0000256" key="6">
    <source>
        <dbReference type="ARBA" id="ARBA00022603"/>
    </source>
</evidence>
<dbReference type="HAMAP" id="MF_01849">
    <property type="entry name" value="RNA_methyltr_RlmN"/>
    <property type="match status" value="1"/>
</dbReference>
<feature type="active site" description="S-methylcysteine intermediate" evidence="14">
    <location>
        <position position="331"/>
    </location>
</feature>
<comment type="similarity">
    <text evidence="2 14">Belongs to the radical SAM superfamily. RlmN family.</text>
</comment>
<dbReference type="InterPro" id="IPR058240">
    <property type="entry name" value="rSAM_sf"/>
</dbReference>
<dbReference type="SFLD" id="SFLDF00275">
    <property type="entry name" value="adenosine_C2_methyltransferase"/>
    <property type="match status" value="1"/>
</dbReference>
<gene>
    <name evidence="14 16" type="primary">rlmN</name>
    <name evidence="16" type="ORF">TST_0930</name>
</gene>
<feature type="binding site" evidence="14">
    <location>
        <position position="114"/>
    </location>
    <ligand>
        <name>[4Fe-4S] cluster</name>
        <dbReference type="ChEBI" id="CHEBI:49883"/>
        <note>4Fe-4S-S-AdoMet</note>
    </ligand>
</feature>
<feature type="active site" description="Proton acceptor" evidence="14">
    <location>
        <position position="90"/>
    </location>
</feature>
<evidence type="ECO:0000313" key="16">
    <source>
        <dbReference type="EMBL" id="BAT71730.1"/>
    </source>
</evidence>
<keyword evidence="10 14" id="KW-0479">Metal-binding</keyword>
<evidence type="ECO:0000256" key="9">
    <source>
        <dbReference type="ARBA" id="ARBA00022694"/>
    </source>
</evidence>
<dbReference type="PANTHER" id="PTHR30544:SF5">
    <property type="entry name" value="RADICAL SAM CORE DOMAIN-CONTAINING PROTEIN"/>
    <property type="match status" value="1"/>
</dbReference>
<evidence type="ECO:0000256" key="4">
    <source>
        <dbReference type="ARBA" id="ARBA00022490"/>
    </source>
</evidence>
<keyword evidence="11 14" id="KW-0408">Iron</keyword>
<dbReference type="EC" id="2.1.1.192" evidence="14"/>
<keyword evidence="4 14" id="KW-0963">Cytoplasm</keyword>
<keyword evidence="9 14" id="KW-0819">tRNA processing</keyword>
<comment type="catalytic activity">
    <reaction evidence="14">
        <text>adenosine(37) in tRNA + 2 reduced [2Fe-2S]-[ferredoxin] + 2 S-adenosyl-L-methionine = 2-methyladenosine(37) in tRNA + 5'-deoxyadenosine + L-methionine + 2 oxidized [2Fe-2S]-[ferredoxin] + S-adenosyl-L-homocysteine</text>
        <dbReference type="Rhea" id="RHEA:43332"/>
        <dbReference type="Rhea" id="RHEA-COMP:10000"/>
        <dbReference type="Rhea" id="RHEA-COMP:10001"/>
        <dbReference type="Rhea" id="RHEA-COMP:10162"/>
        <dbReference type="Rhea" id="RHEA-COMP:10485"/>
        <dbReference type="ChEBI" id="CHEBI:17319"/>
        <dbReference type="ChEBI" id="CHEBI:33737"/>
        <dbReference type="ChEBI" id="CHEBI:33738"/>
        <dbReference type="ChEBI" id="CHEBI:57844"/>
        <dbReference type="ChEBI" id="CHEBI:57856"/>
        <dbReference type="ChEBI" id="CHEBI:59789"/>
        <dbReference type="ChEBI" id="CHEBI:74411"/>
        <dbReference type="ChEBI" id="CHEBI:74497"/>
        <dbReference type="EC" id="2.1.1.192"/>
    </reaction>
</comment>
<evidence type="ECO:0000256" key="5">
    <source>
        <dbReference type="ARBA" id="ARBA00022552"/>
    </source>
</evidence>
<dbReference type="OrthoDB" id="9793973at2"/>
<dbReference type="GO" id="GO:0002935">
    <property type="term" value="F:tRNA (adenine(37)-C2)-methyltransferase activity"/>
    <property type="evidence" value="ECO:0007669"/>
    <property type="project" value="UniProtKB-UniRule"/>
</dbReference>
<dbReference type="SFLD" id="SFLDG01062">
    <property type="entry name" value="methyltransferase_(Class_A)"/>
    <property type="match status" value="1"/>
</dbReference>
<dbReference type="Proteomes" id="UP000063234">
    <property type="component" value="Chromosome"/>
</dbReference>
<protein>
    <recommendedName>
        <fullName evidence="14">Probable dual-specificity RNA methyltransferase RlmN</fullName>
        <ecNumber evidence="14">2.1.1.192</ecNumber>
    </recommendedName>
    <alternativeName>
        <fullName evidence="14">23S rRNA (adenine(2503)-C(2))-methyltransferase</fullName>
    </alternativeName>
    <alternativeName>
        <fullName evidence="14">23S rRNA m2A2503 methyltransferase</fullName>
    </alternativeName>
    <alternativeName>
        <fullName evidence="14">Ribosomal RNA large subunit methyltransferase N</fullName>
    </alternativeName>
    <alternativeName>
        <fullName evidence="14">tRNA (adenine(37)-C(2))-methyltransferase</fullName>
    </alternativeName>
    <alternativeName>
        <fullName evidence="14">tRNA m2A37 methyltransferase</fullName>
    </alternativeName>
</protein>
<dbReference type="FunFam" id="3.20.20.70:FF:000014">
    <property type="entry name" value="Probable dual-specificity RNA methyltransferase RlmN"/>
    <property type="match status" value="1"/>
</dbReference>
<dbReference type="SUPFAM" id="SSF102114">
    <property type="entry name" value="Radical SAM enzymes"/>
    <property type="match status" value="1"/>
</dbReference>
<evidence type="ECO:0000256" key="2">
    <source>
        <dbReference type="ARBA" id="ARBA00007544"/>
    </source>
</evidence>
<dbReference type="NCBIfam" id="TIGR00048">
    <property type="entry name" value="rRNA_mod_RlmN"/>
    <property type="match status" value="1"/>
</dbReference>
<comment type="subcellular location">
    <subcellularLocation>
        <location evidence="1 14">Cytoplasm</location>
    </subcellularLocation>
</comment>
<dbReference type="InterPro" id="IPR007197">
    <property type="entry name" value="rSAM"/>
</dbReference>
<comment type="function">
    <text evidence="14">Specifically methylates position 2 of adenine 2503 in 23S rRNA and position 2 of adenine 37 in tRNAs.</text>
</comment>
<dbReference type="GO" id="GO:0030488">
    <property type="term" value="P:tRNA methylation"/>
    <property type="evidence" value="ECO:0007669"/>
    <property type="project" value="UniProtKB-UniRule"/>
</dbReference>
<feature type="domain" description="Radical SAM core" evidence="15">
    <location>
        <begin position="96"/>
        <end position="326"/>
    </location>
</feature>
<keyword evidence="12 14" id="KW-0411">Iron-sulfur</keyword>
<keyword evidence="7 14" id="KW-0808">Transferase</keyword>
<evidence type="ECO:0000256" key="11">
    <source>
        <dbReference type="ARBA" id="ARBA00023004"/>
    </source>
</evidence>
<dbReference type="InterPro" id="IPR004383">
    <property type="entry name" value="rRNA_lsu_MTrfase_RlmN/Cfr"/>
</dbReference>
<dbReference type="STRING" id="1298851.TST_0930"/>
<comment type="caution">
    <text evidence="14">Lacks conserved residue(s) required for the propagation of feature annotation.</text>
</comment>
<dbReference type="CDD" id="cd01335">
    <property type="entry name" value="Radical_SAM"/>
    <property type="match status" value="1"/>
</dbReference>
<evidence type="ECO:0000256" key="12">
    <source>
        <dbReference type="ARBA" id="ARBA00023014"/>
    </source>
</evidence>
<dbReference type="SMART" id="SM00729">
    <property type="entry name" value="Elp3"/>
    <property type="match status" value="1"/>
</dbReference>
<dbReference type="GO" id="GO:0070475">
    <property type="term" value="P:rRNA base methylation"/>
    <property type="evidence" value="ECO:0007669"/>
    <property type="project" value="UniProtKB-UniRule"/>
</dbReference>
<dbReference type="PROSITE" id="PS51918">
    <property type="entry name" value="RADICAL_SAM"/>
    <property type="match status" value="1"/>
</dbReference>
<dbReference type="Gene3D" id="3.20.20.70">
    <property type="entry name" value="Aldolase class I"/>
    <property type="match status" value="1"/>
</dbReference>
<dbReference type="PANTHER" id="PTHR30544">
    <property type="entry name" value="23S RRNA METHYLTRANSFERASE"/>
    <property type="match status" value="1"/>
</dbReference>
<dbReference type="EMBL" id="AP013035">
    <property type="protein sequence ID" value="BAT71730.1"/>
    <property type="molecule type" value="Genomic_DNA"/>
</dbReference>
<dbReference type="RefSeq" id="WP_068549725.1">
    <property type="nucleotide sequence ID" value="NZ_AP013035.1"/>
</dbReference>
<evidence type="ECO:0000256" key="13">
    <source>
        <dbReference type="ARBA" id="ARBA00023157"/>
    </source>
</evidence>
<name>A0A0S3QTR2_THET7</name>
<feature type="binding site" evidence="14">
    <location>
        <begin position="157"/>
        <end position="158"/>
    </location>
    <ligand>
        <name>S-adenosyl-L-methionine</name>
        <dbReference type="ChEBI" id="CHEBI:59789"/>
    </ligand>
</feature>
<reference evidence="17" key="1">
    <citation type="journal article" date="2018" name="Science">
        <title>A primordial and reversible TCA cycle in a facultatively chemolithoautotrophic thermophile.</title>
        <authorList>
            <person name="Nunoura T."/>
            <person name="Chikaraishi Y."/>
            <person name="Izaki R."/>
            <person name="Suwa T."/>
            <person name="Sato T."/>
            <person name="Harada T."/>
            <person name="Mori K."/>
            <person name="Kato Y."/>
            <person name="Miyazaki M."/>
            <person name="Shimamura S."/>
            <person name="Yanagawa K."/>
            <person name="Shuto A."/>
            <person name="Ohkouchi N."/>
            <person name="Fujita N."/>
            <person name="Takaki Y."/>
            <person name="Atomi H."/>
            <person name="Takai K."/>
        </authorList>
    </citation>
    <scope>NUCLEOTIDE SEQUENCE [LARGE SCALE GENOMIC DNA]</scope>
    <source>
        <strain evidence="17">DSM 17441 / JCM 13301 / NBRC 103674 / ABI70S6</strain>
    </source>
</reference>
<dbReference type="SFLD" id="SFLDS00029">
    <property type="entry name" value="Radical_SAM"/>
    <property type="match status" value="1"/>
</dbReference>
<keyword evidence="3 14" id="KW-0004">4Fe-4S</keyword>
<dbReference type="GO" id="GO:0070040">
    <property type="term" value="F:rRNA (adenine(2503)-C2-)-methyltransferase activity"/>
    <property type="evidence" value="ECO:0007669"/>
    <property type="project" value="UniProtKB-UniRule"/>
</dbReference>
<evidence type="ECO:0000256" key="7">
    <source>
        <dbReference type="ARBA" id="ARBA00022679"/>
    </source>
</evidence>
<keyword evidence="17" id="KW-1185">Reference proteome</keyword>
<dbReference type="Pfam" id="PF04055">
    <property type="entry name" value="Radical_SAM"/>
    <property type="match status" value="1"/>
</dbReference>
<dbReference type="Pfam" id="PF21016">
    <property type="entry name" value="RlmN_N"/>
    <property type="match status" value="1"/>
</dbReference>
<dbReference type="InterPro" id="IPR006638">
    <property type="entry name" value="Elp3/MiaA/NifB-like_rSAM"/>
</dbReference>
<feature type="binding site" evidence="14">
    <location>
        <position position="117"/>
    </location>
    <ligand>
        <name>[4Fe-4S] cluster</name>
        <dbReference type="ChEBI" id="CHEBI:49883"/>
        <note>4Fe-4S-S-AdoMet</note>
    </ligand>
</feature>
<evidence type="ECO:0000256" key="3">
    <source>
        <dbReference type="ARBA" id="ARBA00022485"/>
    </source>
</evidence>
<feature type="binding site" evidence="14">
    <location>
        <begin position="212"/>
        <end position="214"/>
    </location>
    <ligand>
        <name>S-adenosyl-L-methionine</name>
        <dbReference type="ChEBI" id="CHEBI:59789"/>
    </ligand>
</feature>
<keyword evidence="8 14" id="KW-0949">S-adenosyl-L-methionine</keyword>
<organism evidence="16 17">
    <name type="scientific">Thermosulfidibacter takaii (strain DSM 17441 / JCM 13301 / NBRC 103674 / ABI70S6)</name>
    <dbReference type="NCBI Taxonomy" id="1298851"/>
    <lineage>
        <taxon>Bacteria</taxon>
        <taxon>Pseudomonadati</taxon>
        <taxon>Thermosulfidibacterota</taxon>
        <taxon>Thermosulfidibacteria</taxon>
        <taxon>Thermosulfidibacterales</taxon>
        <taxon>Thermosulfidibacteraceae</taxon>
    </lineage>
</organism>
<dbReference type="GO" id="GO:0051539">
    <property type="term" value="F:4 iron, 4 sulfur cluster binding"/>
    <property type="evidence" value="ECO:0007669"/>
    <property type="project" value="UniProtKB-UniRule"/>
</dbReference>
<evidence type="ECO:0000256" key="10">
    <source>
        <dbReference type="ARBA" id="ARBA00022723"/>
    </source>
</evidence>
<evidence type="ECO:0000256" key="1">
    <source>
        <dbReference type="ARBA" id="ARBA00004496"/>
    </source>
</evidence>
<evidence type="ECO:0000259" key="15">
    <source>
        <dbReference type="PROSITE" id="PS51918"/>
    </source>
</evidence>